<dbReference type="Pfam" id="PF00011">
    <property type="entry name" value="HSP20"/>
    <property type="match status" value="1"/>
</dbReference>
<dbReference type="Gene3D" id="2.60.40.790">
    <property type="match status" value="1"/>
</dbReference>
<evidence type="ECO:0000256" key="3">
    <source>
        <dbReference type="SAM" id="MobiDB-lite"/>
    </source>
</evidence>
<dbReference type="SUPFAM" id="SSF49764">
    <property type="entry name" value="HSP20-like chaperones"/>
    <property type="match status" value="1"/>
</dbReference>
<dbReference type="InterPro" id="IPR002068">
    <property type="entry name" value="A-crystallin/Hsp20_dom"/>
</dbReference>
<dbReference type="PANTHER" id="PTHR11527">
    <property type="entry name" value="HEAT-SHOCK PROTEIN 20 FAMILY MEMBER"/>
    <property type="match status" value="1"/>
</dbReference>
<evidence type="ECO:0000256" key="2">
    <source>
        <dbReference type="RuleBase" id="RU003616"/>
    </source>
</evidence>
<evidence type="ECO:0000256" key="1">
    <source>
        <dbReference type="PROSITE-ProRule" id="PRU00285"/>
    </source>
</evidence>
<feature type="compositionally biased region" description="Low complexity" evidence="3">
    <location>
        <begin position="133"/>
        <end position="146"/>
    </location>
</feature>
<evidence type="ECO:0000313" key="5">
    <source>
        <dbReference type="EMBL" id="SDZ10519.1"/>
    </source>
</evidence>
<keyword evidence="6" id="KW-1185">Reference proteome</keyword>
<sequence>MTLMRFDPFRELDRVAEQTLSVGARALHSMPMEALRRGDQLSVHLDVPAVAPDDVDPTVERNVVNVRVHRAPTRQDGDEVIIDERPYGDFARQLFLGENLDPDRLSADTRDGVLTLTIPVSEKSKPRRVQLGSSNAAATTSDAPSPAGRPAAG</sequence>
<comment type="similarity">
    <text evidence="1 2">Belongs to the small heat shock protein (HSP20) family.</text>
</comment>
<dbReference type="InterPro" id="IPR031107">
    <property type="entry name" value="Small_HSP"/>
</dbReference>
<dbReference type="OrthoDB" id="5242916at2"/>
<protein>
    <submittedName>
        <fullName evidence="5">HSP20 family protein</fullName>
    </submittedName>
</protein>
<gene>
    <name evidence="5" type="ORF">SAMN05660209_04685</name>
</gene>
<evidence type="ECO:0000259" key="4">
    <source>
        <dbReference type="PROSITE" id="PS01031"/>
    </source>
</evidence>
<dbReference type="PROSITE" id="PS01031">
    <property type="entry name" value="SHSP"/>
    <property type="match status" value="1"/>
</dbReference>
<dbReference type="CDD" id="cd06464">
    <property type="entry name" value="ACD_sHsps-like"/>
    <property type="match status" value="1"/>
</dbReference>
<name>A0A1H3QCR4_9ACTN</name>
<dbReference type="STRING" id="1137993.SAMN05660209_04685"/>
<reference evidence="6" key="1">
    <citation type="submission" date="2016-10" db="EMBL/GenBank/DDBJ databases">
        <authorList>
            <person name="Varghese N."/>
            <person name="Submissions S."/>
        </authorList>
    </citation>
    <scope>NUCLEOTIDE SEQUENCE [LARGE SCALE GENOMIC DNA]</scope>
    <source>
        <strain evidence="6">DSM 45422</strain>
    </source>
</reference>
<feature type="domain" description="SHSP" evidence="4">
    <location>
        <begin position="23"/>
        <end position="134"/>
    </location>
</feature>
<dbReference type="InterPro" id="IPR008978">
    <property type="entry name" value="HSP20-like_chaperone"/>
</dbReference>
<evidence type="ECO:0000313" key="6">
    <source>
        <dbReference type="Proteomes" id="UP000198921"/>
    </source>
</evidence>
<proteinExistence type="inferred from homology"/>
<organism evidence="5 6">
    <name type="scientific">Geodermatophilus africanus</name>
    <dbReference type="NCBI Taxonomy" id="1137993"/>
    <lineage>
        <taxon>Bacteria</taxon>
        <taxon>Bacillati</taxon>
        <taxon>Actinomycetota</taxon>
        <taxon>Actinomycetes</taxon>
        <taxon>Geodermatophilales</taxon>
        <taxon>Geodermatophilaceae</taxon>
        <taxon>Geodermatophilus</taxon>
    </lineage>
</organism>
<dbReference type="Proteomes" id="UP000198921">
    <property type="component" value="Unassembled WGS sequence"/>
</dbReference>
<accession>A0A1H3QCR4</accession>
<feature type="region of interest" description="Disordered" evidence="3">
    <location>
        <begin position="118"/>
        <end position="153"/>
    </location>
</feature>
<dbReference type="AlphaFoldDB" id="A0A1H3QCR4"/>
<dbReference type="EMBL" id="FNOT01000021">
    <property type="protein sequence ID" value="SDZ10519.1"/>
    <property type="molecule type" value="Genomic_DNA"/>
</dbReference>